<dbReference type="SMART" id="SM00530">
    <property type="entry name" value="HTH_XRE"/>
    <property type="match status" value="1"/>
</dbReference>
<dbReference type="PROSITE" id="PS50943">
    <property type="entry name" value="HTH_CROC1"/>
    <property type="match status" value="1"/>
</dbReference>
<organism evidence="3 5">
    <name type="scientific">Erwinia tracheiphila</name>
    <dbReference type="NCBI Taxonomy" id="65700"/>
    <lineage>
        <taxon>Bacteria</taxon>
        <taxon>Pseudomonadati</taxon>
        <taxon>Pseudomonadota</taxon>
        <taxon>Gammaproteobacteria</taxon>
        <taxon>Enterobacterales</taxon>
        <taxon>Erwiniaceae</taxon>
        <taxon>Erwinia</taxon>
    </lineage>
</organism>
<dbReference type="InterPro" id="IPR010982">
    <property type="entry name" value="Lambda_DNA-bd_dom_sf"/>
</dbReference>
<dbReference type="Proteomes" id="UP000264980">
    <property type="component" value="Chromosome"/>
</dbReference>
<dbReference type="PANTHER" id="PTHR46558">
    <property type="entry name" value="TRACRIPTIONAL REGULATORY PROTEIN-RELATED-RELATED"/>
    <property type="match status" value="1"/>
</dbReference>
<dbReference type="NCBIfam" id="NF041951">
    <property type="entry name" value="phage_RstR"/>
    <property type="match status" value="1"/>
</dbReference>
<dbReference type="Gene3D" id="1.10.260.40">
    <property type="entry name" value="lambda repressor-like DNA-binding domains"/>
    <property type="match status" value="1"/>
</dbReference>
<dbReference type="InterPro" id="IPR049639">
    <property type="entry name" value="RstR"/>
</dbReference>
<protein>
    <submittedName>
        <fullName evidence="3">XRE family transcriptional regulator</fullName>
    </submittedName>
</protein>
<dbReference type="EMBL" id="CP013970">
    <property type="protein sequence ID" value="AXF77073.1"/>
    <property type="molecule type" value="Genomic_DNA"/>
</dbReference>
<reference evidence="5" key="1">
    <citation type="submission" date="2016-01" db="EMBL/GenBank/DDBJ databases">
        <authorList>
            <person name="Shapiro L."/>
        </authorList>
    </citation>
    <scope>NUCLEOTIDE SEQUENCE [LARGE SCALE GENOMIC DNA]</scope>
    <source>
        <strain evidence="5">MDcuke</strain>
    </source>
</reference>
<feature type="domain" description="HTH cro/C1-type" evidence="2">
    <location>
        <begin position="20"/>
        <end position="74"/>
    </location>
</feature>
<evidence type="ECO:0000313" key="5">
    <source>
        <dbReference type="Proteomes" id="UP000264980"/>
    </source>
</evidence>
<accession>A0A345CUF6</accession>
<dbReference type="CDD" id="cd00093">
    <property type="entry name" value="HTH_XRE"/>
    <property type="match status" value="1"/>
</dbReference>
<dbReference type="RefSeq" id="WP_233479963.1">
    <property type="nucleotide sequence ID" value="NZ_CP013970.1"/>
</dbReference>
<dbReference type="EMBL" id="CP013970">
    <property type="protein sequence ID" value="AXF77079.1"/>
    <property type="molecule type" value="Genomic_DNA"/>
</dbReference>
<dbReference type="AlphaFoldDB" id="A0A345CUF6"/>
<dbReference type="GO" id="GO:0003677">
    <property type="term" value="F:DNA binding"/>
    <property type="evidence" value="ECO:0007669"/>
    <property type="project" value="UniProtKB-KW"/>
</dbReference>
<proteinExistence type="predicted"/>
<dbReference type="InterPro" id="IPR001387">
    <property type="entry name" value="Cro/C1-type_HTH"/>
</dbReference>
<evidence type="ECO:0000313" key="4">
    <source>
        <dbReference type="EMBL" id="AXF77079.1"/>
    </source>
</evidence>
<evidence type="ECO:0000256" key="1">
    <source>
        <dbReference type="ARBA" id="ARBA00023125"/>
    </source>
</evidence>
<reference evidence="3 5" key="2">
    <citation type="submission" date="2016-01" db="EMBL/GenBank/DDBJ databases">
        <authorList>
            <person name="Oliw E.H."/>
        </authorList>
    </citation>
    <scope>NUCLEOTIDE SEQUENCE [LARGE SCALE GENOMIC DNA]</scope>
    <source>
        <strain evidence="3 5">MDcuke</strain>
    </source>
</reference>
<keyword evidence="1" id="KW-0238">DNA-binding</keyword>
<dbReference type="Pfam" id="PF01381">
    <property type="entry name" value="HTH_3"/>
    <property type="match status" value="1"/>
</dbReference>
<evidence type="ECO:0000259" key="2">
    <source>
        <dbReference type="PROSITE" id="PS50943"/>
    </source>
</evidence>
<dbReference type="SUPFAM" id="SSF47413">
    <property type="entry name" value="lambda repressor-like DNA-binding domains"/>
    <property type="match status" value="1"/>
</dbReference>
<dbReference type="PANTHER" id="PTHR46558:SF11">
    <property type="entry name" value="HTH-TYPE TRANSCRIPTIONAL REGULATOR XRE"/>
    <property type="match status" value="1"/>
</dbReference>
<evidence type="ECO:0000313" key="3">
    <source>
        <dbReference type="EMBL" id="AXF77073.1"/>
    </source>
</evidence>
<gene>
    <name evidence="3" type="ORF">AV903_15325</name>
    <name evidence="4" type="ORF">AV903_15365</name>
</gene>
<sequence>MTAIDFLMTGLDMSAFSERLKALREARGLTQTRLAEMIDVQPRAYNRWERGHISPQLETLLKLADVLQVSLDELVGRADTSKDVKIRNAELHELWQQADALPDEEQRALIMVIDSFVTKVNVEKAVKKSVRQR</sequence>
<name>A0A345CUF6_9GAMM</name>